<dbReference type="InterPro" id="IPR000524">
    <property type="entry name" value="Tscrpt_reg_HTH_GntR"/>
</dbReference>
<sequence>MPHSSPRRASPLPGGGRSFGAATPAGRTGANIAVGSALPHKSGARRRPLAGQEKGRADVQDLGRDRPFEAQAPAGLDSVDTLQERVASWLRTAIVTGRYAPGQRLVQADIAEHLKVSITPVREALRDLASEGLLSLSPRRGVAVRALSLAEVREFRMICAMLERKSGELIAERITEEELKHARWLDRTMWSLPSLQDYFAFNSQFHLFLYETARSPELTAILRRIHDAKMPYLPATFLRANIRHQDGLEEHRRFLDACEARRTEEAGEVMMRHFDVMFEHIEAIIAEDAAGAAS</sequence>
<dbReference type="PANTHER" id="PTHR43537:SF24">
    <property type="entry name" value="GLUCONATE OPERON TRANSCRIPTIONAL REPRESSOR"/>
    <property type="match status" value="1"/>
</dbReference>
<dbReference type="OrthoDB" id="8638122at2"/>
<evidence type="ECO:0000313" key="6">
    <source>
        <dbReference type="EMBL" id="ROU03793.1"/>
    </source>
</evidence>
<dbReference type="CDD" id="cd07377">
    <property type="entry name" value="WHTH_GntR"/>
    <property type="match status" value="1"/>
</dbReference>
<keyword evidence="3" id="KW-0804">Transcription</keyword>
<protein>
    <submittedName>
        <fullName evidence="6">GntR family transcriptional regulator</fullName>
    </submittedName>
</protein>
<evidence type="ECO:0000313" key="7">
    <source>
        <dbReference type="Proteomes" id="UP000268016"/>
    </source>
</evidence>
<evidence type="ECO:0000256" key="1">
    <source>
        <dbReference type="ARBA" id="ARBA00023015"/>
    </source>
</evidence>
<reference evidence="6 7" key="1">
    <citation type="submission" date="2018-10" db="EMBL/GenBank/DDBJ databases">
        <title>Histidinibacterium lentulum gen. nov., sp. nov., a marine bacterium from the culture broth of Picochlorum sp. 122.</title>
        <authorList>
            <person name="Wang G."/>
        </authorList>
    </citation>
    <scope>NUCLEOTIDE SEQUENCE [LARGE SCALE GENOMIC DNA]</scope>
    <source>
        <strain evidence="6 7">B17</strain>
    </source>
</reference>
<dbReference type="SMART" id="SM00345">
    <property type="entry name" value="HTH_GNTR"/>
    <property type="match status" value="1"/>
</dbReference>
<dbReference type="InterPro" id="IPR036390">
    <property type="entry name" value="WH_DNA-bd_sf"/>
</dbReference>
<keyword evidence="1" id="KW-0805">Transcription regulation</keyword>
<organism evidence="6 7">
    <name type="scientific">Histidinibacterium lentulum</name>
    <dbReference type="NCBI Taxonomy" id="2480588"/>
    <lineage>
        <taxon>Bacteria</taxon>
        <taxon>Pseudomonadati</taxon>
        <taxon>Pseudomonadota</taxon>
        <taxon>Alphaproteobacteria</taxon>
        <taxon>Rhodobacterales</taxon>
        <taxon>Paracoccaceae</taxon>
        <taxon>Histidinibacterium</taxon>
    </lineage>
</organism>
<gene>
    <name evidence="6" type="ORF">EAT49_05740</name>
</gene>
<accession>A0A3N2R8P9</accession>
<evidence type="ECO:0000256" key="4">
    <source>
        <dbReference type="SAM" id="MobiDB-lite"/>
    </source>
</evidence>
<dbReference type="InterPro" id="IPR008920">
    <property type="entry name" value="TF_FadR/GntR_C"/>
</dbReference>
<dbReference type="PANTHER" id="PTHR43537">
    <property type="entry name" value="TRANSCRIPTIONAL REGULATOR, GNTR FAMILY"/>
    <property type="match status" value="1"/>
</dbReference>
<evidence type="ECO:0000256" key="3">
    <source>
        <dbReference type="ARBA" id="ARBA00023163"/>
    </source>
</evidence>
<proteinExistence type="predicted"/>
<keyword evidence="7" id="KW-1185">Reference proteome</keyword>
<evidence type="ECO:0000256" key="2">
    <source>
        <dbReference type="ARBA" id="ARBA00023125"/>
    </source>
</evidence>
<dbReference type="Gene3D" id="1.10.10.10">
    <property type="entry name" value="Winged helix-like DNA-binding domain superfamily/Winged helix DNA-binding domain"/>
    <property type="match status" value="1"/>
</dbReference>
<dbReference type="PROSITE" id="PS50949">
    <property type="entry name" value="HTH_GNTR"/>
    <property type="match status" value="1"/>
</dbReference>
<dbReference type="InterPro" id="IPR036388">
    <property type="entry name" value="WH-like_DNA-bd_sf"/>
</dbReference>
<dbReference type="SUPFAM" id="SSF48008">
    <property type="entry name" value="GntR ligand-binding domain-like"/>
    <property type="match status" value="1"/>
</dbReference>
<feature type="region of interest" description="Disordered" evidence="4">
    <location>
        <begin position="1"/>
        <end position="63"/>
    </location>
</feature>
<feature type="compositionally biased region" description="Basic and acidic residues" evidence="4">
    <location>
        <begin position="53"/>
        <end position="63"/>
    </location>
</feature>
<dbReference type="Proteomes" id="UP000268016">
    <property type="component" value="Unassembled WGS sequence"/>
</dbReference>
<dbReference type="AlphaFoldDB" id="A0A3N2R8P9"/>
<name>A0A3N2R8P9_9RHOB</name>
<keyword evidence="2" id="KW-0238">DNA-binding</keyword>
<dbReference type="GO" id="GO:0003700">
    <property type="term" value="F:DNA-binding transcription factor activity"/>
    <property type="evidence" value="ECO:0007669"/>
    <property type="project" value="InterPro"/>
</dbReference>
<feature type="domain" description="HTH gntR-type" evidence="5">
    <location>
        <begin position="80"/>
        <end position="147"/>
    </location>
</feature>
<dbReference type="Pfam" id="PF00392">
    <property type="entry name" value="GntR"/>
    <property type="match status" value="1"/>
</dbReference>
<dbReference type="SMART" id="SM00895">
    <property type="entry name" value="FCD"/>
    <property type="match status" value="1"/>
</dbReference>
<dbReference type="Gene3D" id="1.20.120.530">
    <property type="entry name" value="GntR ligand-binding domain-like"/>
    <property type="match status" value="1"/>
</dbReference>
<dbReference type="InterPro" id="IPR011711">
    <property type="entry name" value="GntR_C"/>
</dbReference>
<dbReference type="EMBL" id="RDRB01000002">
    <property type="protein sequence ID" value="ROU03793.1"/>
    <property type="molecule type" value="Genomic_DNA"/>
</dbReference>
<dbReference type="SUPFAM" id="SSF46785">
    <property type="entry name" value="Winged helix' DNA-binding domain"/>
    <property type="match status" value="1"/>
</dbReference>
<evidence type="ECO:0000259" key="5">
    <source>
        <dbReference type="PROSITE" id="PS50949"/>
    </source>
</evidence>
<dbReference type="GO" id="GO:0003677">
    <property type="term" value="F:DNA binding"/>
    <property type="evidence" value="ECO:0007669"/>
    <property type="project" value="UniProtKB-KW"/>
</dbReference>
<comment type="caution">
    <text evidence="6">The sequence shown here is derived from an EMBL/GenBank/DDBJ whole genome shotgun (WGS) entry which is preliminary data.</text>
</comment>
<dbReference type="Pfam" id="PF07729">
    <property type="entry name" value="FCD"/>
    <property type="match status" value="1"/>
</dbReference>